<gene>
    <name evidence="1" type="ORF">GS4_05_00810</name>
</gene>
<sequence>MRTVGIDLAAAPTKTAIATIEWAPGAARVVDVTMPADDTAIARAVEGADRVGIDAPFGWPEHFADFLAAHRAGRLPASAGLGDIDNRRRLAYRRTDLRLMEIGAGRPLSVSADQIAHVAFRCAGLIADLGLVDRVDGFAVEAYPAAALRRWGLRSRGYKRVANVALLTALVDDLERVAPWLQLGEYREVVSAVDDAFDAVVTALIARAVALGLTTPPNADDHAIAMREGWIHVPEGTLADLV</sequence>
<reference evidence="1 2" key="1">
    <citation type="submission" date="2013-01" db="EMBL/GenBank/DDBJ databases">
        <title>Whole genome shotgun sequence of Gordonia soli NBRC 108243.</title>
        <authorList>
            <person name="Isaki-Nakamura S."/>
            <person name="Hosoyama A."/>
            <person name="Tsuchikane K."/>
            <person name="Ando Y."/>
            <person name="Baba S."/>
            <person name="Ohji S."/>
            <person name="Hamada M."/>
            <person name="Tamura T."/>
            <person name="Yamazoe A."/>
            <person name="Yamazaki S."/>
            <person name="Fujita N."/>
        </authorList>
    </citation>
    <scope>NUCLEOTIDE SEQUENCE [LARGE SCALE GENOMIC DNA]</scope>
    <source>
        <strain evidence="1 2">NBRC 108243</strain>
    </source>
</reference>
<dbReference type="RefSeq" id="WP_007617519.1">
    <property type="nucleotide sequence ID" value="NZ_BANX01000005.1"/>
</dbReference>
<name>M0QHJ9_9ACTN</name>
<evidence type="ECO:0000313" key="2">
    <source>
        <dbReference type="Proteomes" id="UP000011666"/>
    </source>
</evidence>
<evidence type="ECO:0008006" key="3">
    <source>
        <dbReference type="Google" id="ProtNLM"/>
    </source>
</evidence>
<proteinExistence type="predicted"/>
<protein>
    <recommendedName>
        <fullName evidence="3">DUF429 domain-containing protein</fullName>
    </recommendedName>
</protein>
<dbReference type="eggNOG" id="COG2410">
    <property type="taxonomic scope" value="Bacteria"/>
</dbReference>
<dbReference type="STRING" id="1223545.GS4_05_00810"/>
<dbReference type="Proteomes" id="UP000011666">
    <property type="component" value="Unassembled WGS sequence"/>
</dbReference>
<dbReference type="AlphaFoldDB" id="M0QHJ9"/>
<comment type="caution">
    <text evidence="1">The sequence shown here is derived from an EMBL/GenBank/DDBJ whole genome shotgun (WGS) entry which is preliminary data.</text>
</comment>
<dbReference type="InterPro" id="IPR007362">
    <property type="entry name" value="DUF429"/>
</dbReference>
<dbReference type="EMBL" id="BANX01000005">
    <property type="protein sequence ID" value="GAC66872.1"/>
    <property type="molecule type" value="Genomic_DNA"/>
</dbReference>
<evidence type="ECO:0000313" key="1">
    <source>
        <dbReference type="EMBL" id="GAC66872.1"/>
    </source>
</evidence>
<dbReference type="Pfam" id="PF04250">
    <property type="entry name" value="DUF429"/>
    <property type="match status" value="1"/>
</dbReference>
<organism evidence="1 2">
    <name type="scientific">Gordonia soli NBRC 108243</name>
    <dbReference type="NCBI Taxonomy" id="1223545"/>
    <lineage>
        <taxon>Bacteria</taxon>
        <taxon>Bacillati</taxon>
        <taxon>Actinomycetota</taxon>
        <taxon>Actinomycetes</taxon>
        <taxon>Mycobacteriales</taxon>
        <taxon>Gordoniaceae</taxon>
        <taxon>Gordonia</taxon>
    </lineage>
</organism>
<accession>M0QHJ9</accession>
<keyword evidence="2" id="KW-1185">Reference proteome</keyword>